<evidence type="ECO:0008006" key="3">
    <source>
        <dbReference type="Google" id="ProtNLM"/>
    </source>
</evidence>
<name>A0ABR6IWA5_9HYPH</name>
<evidence type="ECO:0000313" key="2">
    <source>
        <dbReference type="Proteomes" id="UP000551353"/>
    </source>
</evidence>
<sequence>MSCLITMSQKELHRLEVIQKIRDERLSVVQAVEQPDQ</sequence>
<proteinExistence type="predicted"/>
<gene>
    <name evidence="1" type="ORF">GGD56_005953</name>
</gene>
<dbReference type="Proteomes" id="UP000551353">
    <property type="component" value="Unassembled WGS sequence"/>
</dbReference>
<evidence type="ECO:0000313" key="1">
    <source>
        <dbReference type="EMBL" id="MBB4232060.1"/>
    </source>
</evidence>
<comment type="caution">
    <text evidence="1">The sequence shown here is derived from an EMBL/GenBank/DDBJ whole genome shotgun (WGS) entry which is preliminary data.</text>
</comment>
<protein>
    <recommendedName>
        <fullName evidence="3">Transposase</fullName>
    </recommendedName>
</protein>
<keyword evidence="2" id="KW-1185">Reference proteome</keyword>
<organism evidence="1 2">
    <name type="scientific">Rhizobium mongolense</name>
    <dbReference type="NCBI Taxonomy" id="57676"/>
    <lineage>
        <taxon>Bacteria</taxon>
        <taxon>Pseudomonadati</taxon>
        <taxon>Pseudomonadota</taxon>
        <taxon>Alphaproteobacteria</taxon>
        <taxon>Hyphomicrobiales</taxon>
        <taxon>Rhizobiaceae</taxon>
        <taxon>Rhizobium/Agrobacterium group</taxon>
        <taxon>Rhizobium</taxon>
    </lineage>
</organism>
<accession>A0ABR6IWA5</accession>
<reference evidence="1 2" key="1">
    <citation type="submission" date="2020-08" db="EMBL/GenBank/DDBJ databases">
        <title>Genomic Encyclopedia of Type Strains, Phase IV (KMG-V): Genome sequencing to study the core and pangenomes of soil and plant-associated prokaryotes.</title>
        <authorList>
            <person name="Whitman W."/>
        </authorList>
    </citation>
    <scope>NUCLEOTIDE SEQUENCE [LARGE SCALE GENOMIC DNA]</scope>
    <source>
        <strain evidence="1 2">SEMIA 4087</strain>
    </source>
</reference>
<dbReference type="EMBL" id="JACIFX010000010">
    <property type="protein sequence ID" value="MBB4232060.1"/>
    <property type="molecule type" value="Genomic_DNA"/>
</dbReference>